<evidence type="ECO:0000256" key="1">
    <source>
        <dbReference type="SAM" id="Phobius"/>
    </source>
</evidence>
<sequence>MNCTVANTTTNLEGTRGWVRQSNDRGTLDIIISCCITIFLCIWTSVCVNVPAPEHGMWSMLRDRWHMFCLGLLGPEFILLCAVGQYCSARASFHAFARTKHEGWTMKHAFFADMGGIHLQFQDVRSFPVNAKQLHFLVASGYISYPKITTNDINDKNKADGLARMICTLQIFWFTLSTVSRPIARYAVTTLELTTLAYILCALATLFFWRHKPMDIRTPIMLECSTPIGQITDRWGRAATGSYHYTPLDFVSRGEWIGTRLWTYYVNLLRQMGVVHYYPPELPVRSFSSFNFPIPTRPMLFAMLGISFGYTGIFVAGWNLHYPSLTERLLWRICTLGTMIITVIGGLFEVIMMLRQYQRRHSVSVLVHNPDIEVAPTHRGHRKNHSMEPTRLQVILQNIRNNTPDKDPHFDIPIRSLVITTPLCALYCIFRAFILIEDIISLRELPGSAFAAIEWSMYVPHI</sequence>
<dbReference type="PANTHER" id="PTHR35043">
    <property type="entry name" value="TRANSCRIPTION FACTOR DOMAIN-CONTAINING PROTEIN"/>
    <property type="match status" value="1"/>
</dbReference>
<name>A0A6G1JKG6_9PLEO</name>
<proteinExistence type="predicted"/>
<dbReference type="OrthoDB" id="9451547at2759"/>
<evidence type="ECO:0000313" key="3">
    <source>
        <dbReference type="Proteomes" id="UP000799291"/>
    </source>
</evidence>
<evidence type="ECO:0000313" key="2">
    <source>
        <dbReference type="EMBL" id="KAF2691052.1"/>
    </source>
</evidence>
<feature type="transmembrane region" description="Helical" evidence="1">
    <location>
        <begin position="186"/>
        <end position="209"/>
    </location>
</feature>
<dbReference type="Proteomes" id="UP000799291">
    <property type="component" value="Unassembled WGS sequence"/>
</dbReference>
<feature type="transmembrane region" description="Helical" evidence="1">
    <location>
        <begin position="64"/>
        <end position="83"/>
    </location>
</feature>
<feature type="transmembrane region" description="Helical" evidence="1">
    <location>
        <begin position="299"/>
        <end position="318"/>
    </location>
</feature>
<keyword evidence="1" id="KW-1133">Transmembrane helix</keyword>
<feature type="transmembrane region" description="Helical" evidence="1">
    <location>
        <begin position="30"/>
        <end position="52"/>
    </location>
</feature>
<keyword evidence="3" id="KW-1185">Reference proteome</keyword>
<protein>
    <submittedName>
        <fullName evidence="2">Uncharacterized protein</fullName>
    </submittedName>
</protein>
<keyword evidence="1" id="KW-0472">Membrane</keyword>
<accession>A0A6G1JKG6</accession>
<reference evidence="2" key="1">
    <citation type="journal article" date="2020" name="Stud. Mycol.">
        <title>101 Dothideomycetes genomes: a test case for predicting lifestyles and emergence of pathogens.</title>
        <authorList>
            <person name="Haridas S."/>
            <person name="Albert R."/>
            <person name="Binder M."/>
            <person name="Bloem J."/>
            <person name="Labutti K."/>
            <person name="Salamov A."/>
            <person name="Andreopoulos B."/>
            <person name="Baker S."/>
            <person name="Barry K."/>
            <person name="Bills G."/>
            <person name="Bluhm B."/>
            <person name="Cannon C."/>
            <person name="Castanera R."/>
            <person name="Culley D."/>
            <person name="Daum C."/>
            <person name="Ezra D."/>
            <person name="Gonzalez J."/>
            <person name="Henrissat B."/>
            <person name="Kuo A."/>
            <person name="Liang C."/>
            <person name="Lipzen A."/>
            <person name="Lutzoni F."/>
            <person name="Magnuson J."/>
            <person name="Mondo S."/>
            <person name="Nolan M."/>
            <person name="Ohm R."/>
            <person name="Pangilinan J."/>
            <person name="Park H.-J."/>
            <person name="Ramirez L."/>
            <person name="Alfaro M."/>
            <person name="Sun H."/>
            <person name="Tritt A."/>
            <person name="Yoshinaga Y."/>
            <person name="Zwiers L.-H."/>
            <person name="Turgeon B."/>
            <person name="Goodwin S."/>
            <person name="Spatafora J."/>
            <person name="Crous P."/>
            <person name="Grigoriev I."/>
        </authorList>
    </citation>
    <scope>NUCLEOTIDE SEQUENCE</scope>
    <source>
        <strain evidence="2">CBS 122367</strain>
    </source>
</reference>
<dbReference type="EMBL" id="MU005570">
    <property type="protein sequence ID" value="KAF2691052.1"/>
    <property type="molecule type" value="Genomic_DNA"/>
</dbReference>
<dbReference type="PANTHER" id="PTHR35043:SF8">
    <property type="entry name" value="DUF4220 DOMAIN-CONTAINING PROTEIN"/>
    <property type="match status" value="1"/>
</dbReference>
<dbReference type="AlphaFoldDB" id="A0A6G1JKG6"/>
<gene>
    <name evidence="2" type="ORF">K458DRAFT_438759</name>
</gene>
<feature type="transmembrane region" description="Helical" evidence="1">
    <location>
        <begin position="330"/>
        <end position="354"/>
    </location>
</feature>
<keyword evidence="1" id="KW-0812">Transmembrane</keyword>
<organism evidence="2 3">
    <name type="scientific">Lentithecium fluviatile CBS 122367</name>
    <dbReference type="NCBI Taxonomy" id="1168545"/>
    <lineage>
        <taxon>Eukaryota</taxon>
        <taxon>Fungi</taxon>
        <taxon>Dikarya</taxon>
        <taxon>Ascomycota</taxon>
        <taxon>Pezizomycotina</taxon>
        <taxon>Dothideomycetes</taxon>
        <taxon>Pleosporomycetidae</taxon>
        <taxon>Pleosporales</taxon>
        <taxon>Massarineae</taxon>
        <taxon>Lentitheciaceae</taxon>
        <taxon>Lentithecium</taxon>
    </lineage>
</organism>